<comment type="caution">
    <text evidence="1">The sequence shown here is derived from an EMBL/GenBank/DDBJ whole genome shotgun (WGS) entry which is preliminary data.</text>
</comment>
<dbReference type="RefSeq" id="WP_036417882.1">
    <property type="nucleotide sequence ID" value="NZ_LQOX01000124.1"/>
</dbReference>
<organism evidence="1 2">
    <name type="scientific">Mycobacterium gastri</name>
    <dbReference type="NCBI Taxonomy" id="1777"/>
    <lineage>
        <taxon>Bacteria</taxon>
        <taxon>Bacillati</taxon>
        <taxon>Actinomycetota</taxon>
        <taxon>Actinomycetes</taxon>
        <taxon>Mycobacteriales</taxon>
        <taxon>Mycobacteriaceae</taxon>
        <taxon>Mycobacterium</taxon>
    </lineage>
</organism>
<reference evidence="1 2" key="1">
    <citation type="submission" date="2016-01" db="EMBL/GenBank/DDBJ databases">
        <title>The new phylogeny of the genus Mycobacterium.</title>
        <authorList>
            <person name="Tarcisio F."/>
            <person name="Conor M."/>
            <person name="Antonella G."/>
            <person name="Elisabetta G."/>
            <person name="Giulia F.S."/>
            <person name="Sara T."/>
            <person name="Anna F."/>
            <person name="Clotilde B."/>
            <person name="Roberto B."/>
            <person name="Veronica D.S."/>
            <person name="Fabio R."/>
            <person name="Monica P."/>
            <person name="Olivier J."/>
            <person name="Enrico T."/>
            <person name="Nicola S."/>
        </authorList>
    </citation>
    <scope>NUCLEOTIDE SEQUENCE [LARGE SCALE GENOMIC DNA]</scope>
    <source>
        <strain evidence="1 2">DSM 43505</strain>
    </source>
</reference>
<evidence type="ECO:0000313" key="1">
    <source>
        <dbReference type="EMBL" id="ORV65354.1"/>
    </source>
</evidence>
<protein>
    <submittedName>
        <fullName evidence="1">Uncharacterized protein</fullName>
    </submittedName>
</protein>
<dbReference type="AlphaFoldDB" id="A0A1X1V8G3"/>
<sequence>MTESSDTSDTPAKPQDYAGLRAELAALADDFTPVITELWPRLEDHKYRWELHSYGLAEGYDKLVVSDIIALLIEALKGIGVADSSLLEAHVKAKSHNPSPGAV</sequence>
<keyword evidence="2" id="KW-1185">Reference proteome</keyword>
<proteinExistence type="predicted"/>
<evidence type="ECO:0000313" key="2">
    <source>
        <dbReference type="Proteomes" id="UP000193738"/>
    </source>
</evidence>
<name>A0A1X1V8G3_MYCGS</name>
<gene>
    <name evidence="1" type="ORF">AWC07_13475</name>
</gene>
<dbReference type="Proteomes" id="UP000193738">
    <property type="component" value="Unassembled WGS sequence"/>
</dbReference>
<dbReference type="EMBL" id="LQOX01000124">
    <property type="protein sequence ID" value="ORV65354.1"/>
    <property type="molecule type" value="Genomic_DNA"/>
</dbReference>
<accession>A0A1X1V8G3</accession>